<dbReference type="SUPFAM" id="SSF52540">
    <property type="entry name" value="P-loop containing nucleoside triphosphate hydrolases"/>
    <property type="match status" value="1"/>
</dbReference>
<accession>A0A409YEP0</accession>
<evidence type="ECO:0000313" key="4">
    <source>
        <dbReference type="Proteomes" id="UP000284842"/>
    </source>
</evidence>
<evidence type="ECO:0000256" key="1">
    <source>
        <dbReference type="SAM" id="MobiDB-lite"/>
    </source>
</evidence>
<dbReference type="STRING" id="181874.A0A409YEP0"/>
<proteinExistence type="predicted"/>
<protein>
    <recommendedName>
        <fullName evidence="2">G domain-containing protein</fullName>
    </recommendedName>
</protein>
<evidence type="ECO:0000259" key="2">
    <source>
        <dbReference type="Pfam" id="PF01926"/>
    </source>
</evidence>
<dbReference type="EMBL" id="NHTK01001246">
    <property type="protein sequence ID" value="PPR01470.1"/>
    <property type="molecule type" value="Genomic_DNA"/>
</dbReference>
<comment type="caution">
    <text evidence="3">The sequence shown here is derived from an EMBL/GenBank/DDBJ whole genome shotgun (WGS) entry which is preliminary data.</text>
</comment>
<evidence type="ECO:0000313" key="3">
    <source>
        <dbReference type="EMBL" id="PPR01470.1"/>
    </source>
</evidence>
<dbReference type="InParanoid" id="A0A409YEP0"/>
<feature type="domain" description="G" evidence="2">
    <location>
        <begin position="38"/>
        <end position="130"/>
    </location>
</feature>
<gene>
    <name evidence="3" type="ORF">CVT24_001874</name>
</gene>
<keyword evidence="4" id="KW-1185">Reference proteome</keyword>
<dbReference type="InterPro" id="IPR027417">
    <property type="entry name" value="P-loop_NTPase"/>
</dbReference>
<sequence>MGTPPKYDFKYIRVTGQVSVEPCISLDGSALPRRILLMLMGPTGAGKSSFIEALSGRHLGIAKDQLEGFTQAVSAFKLVNVITNRGPSGRYPIYVIDTPGFSDPNVSQLEIVQKVEKWMRDCQFTVVTHVLYFTPITDIRIPGSKRRTLDMFKSLTGIETARDLTIVTSMWNMVFSEKQYENAEKRFHELSDDIWRDFTSQGTQIVKFENTQDSALSILNTVFSITSASHFFRFEEMIDKNLDIRDTPFGGRVYEDLVSSISGLRQKKSGLEVELAHPEMKENDTLREVVEGQFKETTRALERFERQLSDFGPPTHSPSPEPANGSALSNVPKRHSGPDSYPKKPSEGAVITGPRSSSSLPTLTPSVPFPNIIGITELAPPPLVPQPGSLDSGCTQKNHPLDLMIPHAPSPKKPAWLSRCIYGIKSLYKRFMSFNPK</sequence>
<dbReference type="Gene3D" id="3.40.50.300">
    <property type="entry name" value="P-loop containing nucleotide triphosphate hydrolases"/>
    <property type="match status" value="1"/>
</dbReference>
<dbReference type="InterPro" id="IPR006073">
    <property type="entry name" value="GTP-bd"/>
</dbReference>
<dbReference type="Proteomes" id="UP000284842">
    <property type="component" value="Unassembled WGS sequence"/>
</dbReference>
<dbReference type="OrthoDB" id="8954335at2759"/>
<reference evidence="3 4" key="1">
    <citation type="journal article" date="2018" name="Evol. Lett.">
        <title>Horizontal gene cluster transfer increased hallucinogenic mushroom diversity.</title>
        <authorList>
            <person name="Reynolds H.T."/>
            <person name="Vijayakumar V."/>
            <person name="Gluck-Thaler E."/>
            <person name="Korotkin H.B."/>
            <person name="Matheny P.B."/>
            <person name="Slot J.C."/>
        </authorList>
    </citation>
    <scope>NUCLEOTIDE SEQUENCE [LARGE SCALE GENOMIC DNA]</scope>
    <source>
        <strain evidence="3 4">2629</strain>
    </source>
</reference>
<dbReference type="AlphaFoldDB" id="A0A409YEP0"/>
<feature type="region of interest" description="Disordered" evidence="1">
    <location>
        <begin position="309"/>
        <end position="364"/>
    </location>
</feature>
<dbReference type="GO" id="GO:0005525">
    <property type="term" value="F:GTP binding"/>
    <property type="evidence" value="ECO:0007669"/>
    <property type="project" value="InterPro"/>
</dbReference>
<name>A0A409YEP0_9AGAR</name>
<organism evidence="3 4">
    <name type="scientific">Panaeolus cyanescens</name>
    <dbReference type="NCBI Taxonomy" id="181874"/>
    <lineage>
        <taxon>Eukaryota</taxon>
        <taxon>Fungi</taxon>
        <taxon>Dikarya</taxon>
        <taxon>Basidiomycota</taxon>
        <taxon>Agaricomycotina</taxon>
        <taxon>Agaricomycetes</taxon>
        <taxon>Agaricomycetidae</taxon>
        <taxon>Agaricales</taxon>
        <taxon>Agaricineae</taxon>
        <taxon>Galeropsidaceae</taxon>
        <taxon>Panaeolus</taxon>
    </lineage>
</organism>
<dbReference type="Pfam" id="PF01926">
    <property type="entry name" value="MMR_HSR1"/>
    <property type="match status" value="1"/>
</dbReference>